<dbReference type="GO" id="GO:0106026">
    <property type="term" value="F:Gly-tRNA(Ala) deacylase activity"/>
    <property type="evidence" value="ECO:0007669"/>
    <property type="project" value="UniProtKB-UniRule"/>
</dbReference>
<dbReference type="NCBIfam" id="TIGR00256">
    <property type="entry name" value="D-aminoacyl-tRNA deacylase"/>
    <property type="match status" value="1"/>
</dbReference>
<evidence type="ECO:0000313" key="3">
    <source>
        <dbReference type="EMBL" id="RYU92936.1"/>
    </source>
</evidence>
<proteinExistence type="inferred from homology"/>
<gene>
    <name evidence="2" type="primary">dtd</name>
    <name evidence="3" type="ORF">EWM59_24705</name>
</gene>
<feature type="short sequence motif" description="Gly-cisPro motif, important for rejection of L-amino acids" evidence="2">
    <location>
        <begin position="138"/>
        <end position="139"/>
    </location>
</feature>
<accession>A0A4Q5LTI1</accession>
<dbReference type="InterPro" id="IPR023509">
    <property type="entry name" value="DTD-like_sf"/>
</dbReference>
<dbReference type="EMBL" id="SEWF01000065">
    <property type="protein sequence ID" value="RYU92936.1"/>
    <property type="molecule type" value="Genomic_DNA"/>
</dbReference>
<comment type="subcellular location">
    <subcellularLocation>
        <location evidence="2">Cytoplasm</location>
    </subcellularLocation>
</comment>
<dbReference type="Proteomes" id="UP000293162">
    <property type="component" value="Unassembled WGS sequence"/>
</dbReference>
<dbReference type="OrthoDB" id="9801395at2"/>
<dbReference type="HAMAP" id="MF_00518">
    <property type="entry name" value="Deacylase_Dtd"/>
    <property type="match status" value="1"/>
</dbReference>
<keyword evidence="2" id="KW-0820">tRNA-binding</keyword>
<keyword evidence="2" id="KW-0963">Cytoplasm</keyword>
<evidence type="ECO:0000256" key="1">
    <source>
        <dbReference type="ARBA" id="ARBA00009673"/>
    </source>
</evidence>
<protein>
    <recommendedName>
        <fullName evidence="2">D-aminoacyl-tRNA deacylase</fullName>
        <shortName evidence="2">DTD</shortName>
        <ecNumber evidence="2">3.1.1.96</ecNumber>
    </recommendedName>
    <alternativeName>
        <fullName evidence="2">Gly-tRNA(Ala) deacylase</fullName>
        <ecNumber evidence="2">3.1.1.-</ecNumber>
    </alternativeName>
</protein>
<dbReference type="GO" id="GO:0000049">
    <property type="term" value="F:tRNA binding"/>
    <property type="evidence" value="ECO:0007669"/>
    <property type="project" value="UniProtKB-UniRule"/>
</dbReference>
<organism evidence="3 4">
    <name type="scientific">Emticicia agri</name>
    <dbReference type="NCBI Taxonomy" id="2492393"/>
    <lineage>
        <taxon>Bacteria</taxon>
        <taxon>Pseudomonadati</taxon>
        <taxon>Bacteroidota</taxon>
        <taxon>Cytophagia</taxon>
        <taxon>Cytophagales</taxon>
        <taxon>Leadbetterellaceae</taxon>
        <taxon>Emticicia</taxon>
    </lineage>
</organism>
<dbReference type="PANTHER" id="PTHR10472">
    <property type="entry name" value="D-TYROSYL-TRNA TYR DEACYLASE"/>
    <property type="match status" value="1"/>
</dbReference>
<dbReference type="CDD" id="cd00563">
    <property type="entry name" value="Dtyr_deacylase"/>
    <property type="match status" value="1"/>
</dbReference>
<name>A0A4Q5LTI1_9BACT</name>
<sequence>MIAVIQRVSQASVTIDTIVKGQIGIGFMILLGITHTDTQEDLEWLSKKIVGLRVFGDAEGKMNLDISAVEGNILLISQFTLHANTKKGNRPSFIEAARPEVAIPLYEKMIAQLTQDLGKPIQTGEFGADMKVSLLNDGPVTIIIDSKNRI</sequence>
<dbReference type="GO" id="GO:0005737">
    <property type="term" value="C:cytoplasm"/>
    <property type="evidence" value="ECO:0007669"/>
    <property type="project" value="UniProtKB-SubCell"/>
</dbReference>
<keyword evidence="2" id="KW-0694">RNA-binding</keyword>
<dbReference type="GO" id="GO:0019478">
    <property type="term" value="P:D-amino acid catabolic process"/>
    <property type="evidence" value="ECO:0007669"/>
    <property type="project" value="UniProtKB-UniRule"/>
</dbReference>
<dbReference type="RefSeq" id="WP_130023918.1">
    <property type="nucleotide sequence ID" value="NZ_SEWF01000065.1"/>
</dbReference>
<evidence type="ECO:0000313" key="4">
    <source>
        <dbReference type="Proteomes" id="UP000293162"/>
    </source>
</evidence>
<dbReference type="EC" id="3.1.1.-" evidence="2"/>
<dbReference type="InterPro" id="IPR003732">
    <property type="entry name" value="Daa-tRNA_deacyls_DTD"/>
</dbReference>
<dbReference type="Pfam" id="PF02580">
    <property type="entry name" value="Tyr_Deacylase"/>
    <property type="match status" value="1"/>
</dbReference>
<comment type="subunit">
    <text evidence="2">Homodimer.</text>
</comment>
<evidence type="ECO:0000256" key="2">
    <source>
        <dbReference type="HAMAP-Rule" id="MF_00518"/>
    </source>
</evidence>
<dbReference type="SUPFAM" id="SSF69500">
    <property type="entry name" value="DTD-like"/>
    <property type="match status" value="1"/>
</dbReference>
<comment type="function">
    <text evidence="2">An aminoacyl-tRNA editing enzyme that deacylates mischarged D-aminoacyl-tRNAs. Also deacylates mischarged glycyl-tRNA(Ala), protecting cells against glycine mischarging by AlaRS. Acts via tRNA-based rather than protein-based catalysis; rejects L-amino acids rather than detecting D-amino acids in the active site. By recycling D-aminoacyl-tRNA to D-amino acids and free tRNA molecules, this enzyme counteracts the toxicity associated with the formation of D-aminoacyl-tRNA entities in vivo and helps enforce protein L-homochirality.</text>
</comment>
<keyword evidence="4" id="KW-1185">Reference proteome</keyword>
<comment type="similarity">
    <text evidence="1 2">Belongs to the DTD family.</text>
</comment>
<comment type="catalytic activity">
    <reaction evidence="2">
        <text>a D-aminoacyl-tRNA + H2O = a tRNA + a D-alpha-amino acid + H(+)</text>
        <dbReference type="Rhea" id="RHEA:13953"/>
        <dbReference type="Rhea" id="RHEA-COMP:10123"/>
        <dbReference type="Rhea" id="RHEA-COMP:10124"/>
        <dbReference type="ChEBI" id="CHEBI:15377"/>
        <dbReference type="ChEBI" id="CHEBI:15378"/>
        <dbReference type="ChEBI" id="CHEBI:59871"/>
        <dbReference type="ChEBI" id="CHEBI:78442"/>
        <dbReference type="ChEBI" id="CHEBI:79333"/>
        <dbReference type="EC" id="3.1.1.96"/>
    </reaction>
</comment>
<comment type="domain">
    <text evidence="2">A Gly-cisPro motif from one monomer fits into the active site of the other monomer to allow specific chiral rejection of L-amino acids.</text>
</comment>
<dbReference type="FunFam" id="3.50.80.10:FF:000001">
    <property type="entry name" value="D-aminoacyl-tRNA deacylase"/>
    <property type="match status" value="1"/>
</dbReference>
<dbReference type="AlphaFoldDB" id="A0A4Q5LTI1"/>
<comment type="catalytic activity">
    <reaction evidence="2">
        <text>glycyl-tRNA(Ala) + H2O = tRNA(Ala) + glycine + H(+)</text>
        <dbReference type="Rhea" id="RHEA:53744"/>
        <dbReference type="Rhea" id="RHEA-COMP:9657"/>
        <dbReference type="Rhea" id="RHEA-COMP:13640"/>
        <dbReference type="ChEBI" id="CHEBI:15377"/>
        <dbReference type="ChEBI" id="CHEBI:15378"/>
        <dbReference type="ChEBI" id="CHEBI:57305"/>
        <dbReference type="ChEBI" id="CHEBI:78442"/>
        <dbReference type="ChEBI" id="CHEBI:78522"/>
    </reaction>
</comment>
<dbReference type="GO" id="GO:0043908">
    <property type="term" value="F:Ser(Gly)-tRNA(Ala) hydrolase activity"/>
    <property type="evidence" value="ECO:0007669"/>
    <property type="project" value="UniProtKB-UniRule"/>
</dbReference>
<dbReference type="EC" id="3.1.1.96" evidence="2"/>
<comment type="caution">
    <text evidence="3">The sequence shown here is derived from an EMBL/GenBank/DDBJ whole genome shotgun (WGS) entry which is preliminary data.</text>
</comment>
<keyword evidence="2 3" id="KW-0378">Hydrolase</keyword>
<dbReference type="GO" id="GO:0051500">
    <property type="term" value="F:D-tyrosyl-tRNA(Tyr) deacylase activity"/>
    <property type="evidence" value="ECO:0007669"/>
    <property type="project" value="TreeGrafter"/>
</dbReference>
<dbReference type="PANTHER" id="PTHR10472:SF5">
    <property type="entry name" value="D-AMINOACYL-TRNA DEACYLASE 1"/>
    <property type="match status" value="1"/>
</dbReference>
<reference evidence="3 4" key="1">
    <citation type="submission" date="2019-02" db="EMBL/GenBank/DDBJ databases">
        <title>Bacterial novel species Emticicia sp. 17J42-9 isolated from soil.</title>
        <authorList>
            <person name="Jung H.-Y."/>
        </authorList>
    </citation>
    <scope>NUCLEOTIDE SEQUENCE [LARGE SCALE GENOMIC DNA]</scope>
    <source>
        <strain evidence="3 4">17J42-9</strain>
    </source>
</reference>
<dbReference type="Gene3D" id="3.50.80.10">
    <property type="entry name" value="D-tyrosyl-tRNA(Tyr) deacylase"/>
    <property type="match status" value="1"/>
</dbReference>